<evidence type="ECO:0000256" key="4">
    <source>
        <dbReference type="ARBA" id="ARBA00022801"/>
    </source>
</evidence>
<evidence type="ECO:0000313" key="11">
    <source>
        <dbReference type="EMBL" id="ERJ06249.1"/>
    </source>
</evidence>
<keyword evidence="5" id="KW-0809">Transit peptide</keyword>
<feature type="transmembrane region" description="Helical" evidence="8">
    <location>
        <begin position="125"/>
        <end position="146"/>
    </location>
</feature>
<dbReference type="KEGG" id="hti:HTIA_1682"/>
<feature type="transmembrane region" description="Helical" evidence="8">
    <location>
        <begin position="184"/>
        <end position="208"/>
    </location>
</feature>
<feature type="transmembrane region" description="Helical" evidence="8">
    <location>
        <begin position="93"/>
        <end position="113"/>
    </location>
</feature>
<dbReference type="eggNOG" id="arCOG00609">
    <property type="taxonomic scope" value="Archaea"/>
</dbReference>
<keyword evidence="7 8" id="KW-0472">Membrane</keyword>
<evidence type="ECO:0000313" key="12">
    <source>
        <dbReference type="Proteomes" id="UP000003861"/>
    </source>
</evidence>
<evidence type="ECO:0000256" key="6">
    <source>
        <dbReference type="ARBA" id="ARBA00022989"/>
    </source>
</evidence>
<dbReference type="GO" id="GO:0016020">
    <property type="term" value="C:membrane"/>
    <property type="evidence" value="ECO:0007669"/>
    <property type="project" value="UniProtKB-SubCell"/>
</dbReference>
<evidence type="ECO:0000256" key="8">
    <source>
        <dbReference type="SAM" id="Phobius"/>
    </source>
</evidence>
<evidence type="ECO:0000256" key="2">
    <source>
        <dbReference type="ARBA" id="ARBA00022670"/>
    </source>
</evidence>
<feature type="transmembrane region" description="Helical" evidence="8">
    <location>
        <begin position="355"/>
        <end position="374"/>
    </location>
</feature>
<dbReference type="EMBL" id="HF571520">
    <property type="protein sequence ID" value="CCQ33809.1"/>
    <property type="molecule type" value="Genomic_DNA"/>
</dbReference>
<sequence>MSPEELSSDPPGVGALSSVFHVYRVERDGEEIQFVGEPLIPPGTLSKEVTPLFAQRGYDVEVTRRHGDGGPAPYALVAQPESVGIDGIPWGNLVMFVLTVATTLYAGTWWYHIDLAGDPLNLLEAWPFTAAVLGVLATHELGHYVLSRYHGVDASLPYFIPVPPPIGTMGAIIRMRGQIPSRKALFDIGVAGPLAGLAATIVVTVVGLHLDPISVPAAAAQPAEGAASIQFNDPPLLTLLAELVGQPLTYDDPTKAVNPVVFGGWVGMFVTFLNLIPVGQLDGGHILRAALGRRQETVAAAVPGVLFAMAGGLYFLTEYTQSTILWGIWGVIALVMVRAGSATPLREGSIGNKRLALAGLTFLAGALCFMPVPIEIVMA</sequence>
<proteinExistence type="predicted"/>
<feature type="transmembrane region" description="Helical" evidence="8">
    <location>
        <begin position="323"/>
        <end position="343"/>
    </location>
</feature>
<dbReference type="PANTHER" id="PTHR31412:SF0">
    <property type="entry name" value="ZINC METALLOPROTEASE EGY1, CHLOROPLASTIC-RELATED"/>
    <property type="match status" value="1"/>
</dbReference>
<reference evidence="10 13" key="3">
    <citation type="journal article" date="2014" name="Environ. Microbiol.">
        <title>Halorhabdus tiamatea: proteogenomics and glycosidase activity measurements identify the first cultivated euryarchaeon from a deep-sea anoxic brine lake as potential polysaccharide degrader.</title>
        <authorList>
            <person name="Werner J."/>
            <person name="Ferrer M."/>
            <person name="Michel G."/>
            <person name="Mann A.J."/>
            <person name="Huang S."/>
            <person name="Juarez S."/>
            <person name="Ciordia S."/>
            <person name="Albar J.P."/>
            <person name="Alcaide M."/>
            <person name="La Cono V."/>
            <person name="Yakimov M.M."/>
            <person name="Antunes A."/>
            <person name="Taborda M."/>
            <person name="Da Costa M.S."/>
            <person name="Amann R.I."/>
            <person name="Gloeckner F.O."/>
            <person name="Golyshina O.V."/>
            <person name="Golyshin P.N."/>
            <person name="Teeling H."/>
        </authorList>
    </citation>
    <scope>NUCLEOTIDE SEQUENCE [LARGE SCALE GENOMIC DNA]</scope>
    <source>
        <strain evidence="13">SARL4B</strain>
        <strain evidence="10">Type strain: SARL4B</strain>
    </source>
</reference>
<dbReference type="GO" id="GO:0008233">
    <property type="term" value="F:peptidase activity"/>
    <property type="evidence" value="ECO:0007669"/>
    <property type="project" value="UniProtKB-KW"/>
</dbReference>
<dbReference type="CDD" id="cd06160">
    <property type="entry name" value="S2P-M50_like_2"/>
    <property type="match status" value="1"/>
</dbReference>
<dbReference type="PATRIC" id="fig|1033806.12.peg.1671"/>
<comment type="subcellular location">
    <subcellularLocation>
        <location evidence="1">Membrane</location>
        <topology evidence="1">Multi-pass membrane protein</topology>
    </subcellularLocation>
</comment>
<dbReference type="InterPro" id="IPR044838">
    <property type="entry name" value="EGY1-like"/>
</dbReference>
<protein>
    <submittedName>
        <fullName evidence="10 11">Peptidase M50</fullName>
    </submittedName>
</protein>
<keyword evidence="2" id="KW-0645">Protease</keyword>
<keyword evidence="3 8" id="KW-0812">Transmembrane</keyword>
<dbReference type="InterPro" id="IPR008915">
    <property type="entry name" value="Peptidase_M50"/>
</dbReference>
<feature type="transmembrane region" description="Helical" evidence="8">
    <location>
        <begin position="256"/>
        <end position="276"/>
    </location>
</feature>
<evidence type="ECO:0000256" key="3">
    <source>
        <dbReference type="ARBA" id="ARBA00022692"/>
    </source>
</evidence>
<dbReference type="OrthoDB" id="19110at2157"/>
<dbReference type="EMBL" id="AFNT02000018">
    <property type="protein sequence ID" value="ERJ06249.1"/>
    <property type="molecule type" value="Genomic_DNA"/>
</dbReference>
<feature type="domain" description="Peptidase M50" evidence="9">
    <location>
        <begin position="128"/>
        <end position="295"/>
    </location>
</feature>
<reference evidence="11 12" key="2">
    <citation type="journal article" date="2013" name="PLoS ONE">
        <title>INDIGO - INtegrated Data Warehouse of MIcrobial GenOmes with Examples from the Red Sea Extremophiles.</title>
        <authorList>
            <person name="Alam I."/>
            <person name="Antunes A."/>
            <person name="Kamau A.A."/>
            <person name="Ba Alawi W."/>
            <person name="Kalkatawi M."/>
            <person name="Stingl U."/>
            <person name="Bajic V.B."/>
        </authorList>
    </citation>
    <scope>NUCLEOTIDE SEQUENCE [LARGE SCALE GENOMIC DNA]</scope>
    <source>
        <strain evidence="11 12">SARL4B</strain>
    </source>
</reference>
<dbReference type="Proteomes" id="UP000003861">
    <property type="component" value="Unassembled WGS sequence"/>
</dbReference>
<dbReference type="STRING" id="1033806.HTIA_1682"/>
<evidence type="ECO:0000313" key="10">
    <source>
        <dbReference type="EMBL" id="CCQ33809.1"/>
    </source>
</evidence>
<dbReference type="GO" id="GO:0006508">
    <property type="term" value="P:proteolysis"/>
    <property type="evidence" value="ECO:0007669"/>
    <property type="project" value="UniProtKB-KW"/>
</dbReference>
<gene>
    <name evidence="11" type="ORF">HLRTI_001728</name>
    <name evidence="10" type="ORF">HTIA_1682</name>
</gene>
<feature type="transmembrane region" description="Helical" evidence="8">
    <location>
        <begin position="297"/>
        <end position="317"/>
    </location>
</feature>
<evidence type="ECO:0000256" key="7">
    <source>
        <dbReference type="ARBA" id="ARBA00023136"/>
    </source>
</evidence>
<name>F7PJK4_9EURY</name>
<organism evidence="11 12">
    <name type="scientific">Halorhabdus tiamatea SARL4B</name>
    <dbReference type="NCBI Taxonomy" id="1033806"/>
    <lineage>
        <taxon>Archaea</taxon>
        <taxon>Methanobacteriati</taxon>
        <taxon>Methanobacteriota</taxon>
        <taxon>Stenosarchaea group</taxon>
        <taxon>Halobacteria</taxon>
        <taxon>Halobacteriales</taxon>
        <taxon>Haloarculaceae</taxon>
        <taxon>Halorhabdus</taxon>
    </lineage>
</organism>
<keyword evidence="4" id="KW-0378">Hydrolase</keyword>
<dbReference type="Pfam" id="PF02163">
    <property type="entry name" value="Peptidase_M50"/>
    <property type="match status" value="1"/>
</dbReference>
<evidence type="ECO:0000259" key="9">
    <source>
        <dbReference type="Pfam" id="PF02163"/>
    </source>
</evidence>
<dbReference type="AlphaFoldDB" id="F7PJK4"/>
<keyword evidence="6 8" id="KW-1133">Transmembrane helix</keyword>
<dbReference type="PANTHER" id="PTHR31412">
    <property type="entry name" value="ZINC METALLOPROTEASE EGY1"/>
    <property type="match status" value="1"/>
</dbReference>
<evidence type="ECO:0000256" key="5">
    <source>
        <dbReference type="ARBA" id="ARBA00022946"/>
    </source>
</evidence>
<dbReference type="Proteomes" id="UP000015381">
    <property type="component" value="Chromosome I"/>
</dbReference>
<dbReference type="GeneID" id="23799765"/>
<dbReference type="HOGENOM" id="CLU_028221_0_1_2"/>
<reference evidence="11 12" key="1">
    <citation type="journal article" date="2011" name="J. Bacteriol.">
        <title>Genome sequence of Halorhabdus tiamatea, the first archaeon isolated from a deep-sea anoxic brine lake.</title>
        <authorList>
            <person name="Antunes A."/>
            <person name="Alam I."/>
            <person name="Bajic V.B."/>
            <person name="Stingl U."/>
        </authorList>
    </citation>
    <scope>NUCLEOTIDE SEQUENCE [LARGE SCALE GENOMIC DNA]</scope>
    <source>
        <strain evidence="11 12">SARL4B</strain>
    </source>
</reference>
<keyword evidence="13" id="KW-1185">Reference proteome</keyword>
<dbReference type="RefSeq" id="WP_008525969.1">
    <property type="nucleotide sequence ID" value="NC_021921.1"/>
</dbReference>
<evidence type="ECO:0000256" key="1">
    <source>
        <dbReference type="ARBA" id="ARBA00004141"/>
    </source>
</evidence>
<accession>F7PJK4</accession>
<evidence type="ECO:0000313" key="13">
    <source>
        <dbReference type="Proteomes" id="UP000015381"/>
    </source>
</evidence>